<feature type="transmembrane region" description="Helical" evidence="8">
    <location>
        <begin position="335"/>
        <end position="358"/>
    </location>
</feature>
<keyword evidence="3" id="KW-0813">Transport</keyword>
<dbReference type="NCBIfam" id="TIGR00912">
    <property type="entry name" value="2A0309"/>
    <property type="match status" value="1"/>
</dbReference>
<feature type="transmembrane region" description="Helical" evidence="8">
    <location>
        <begin position="188"/>
        <end position="207"/>
    </location>
</feature>
<keyword evidence="7 8" id="KW-0472">Membrane</keyword>
<evidence type="ECO:0000313" key="9">
    <source>
        <dbReference type="EMBL" id="MDQ0189771.1"/>
    </source>
</evidence>
<dbReference type="EMBL" id="JAUSTP010000010">
    <property type="protein sequence ID" value="MDQ0189771.1"/>
    <property type="molecule type" value="Genomic_DNA"/>
</dbReference>
<feature type="transmembrane region" description="Helical" evidence="8">
    <location>
        <begin position="283"/>
        <end position="300"/>
    </location>
</feature>
<accession>A0ABT9XHJ4</accession>
<evidence type="ECO:0000256" key="1">
    <source>
        <dbReference type="ARBA" id="ARBA00004141"/>
    </source>
</evidence>
<comment type="subcellular location">
    <subcellularLocation>
        <location evidence="1">Membrane</location>
        <topology evidence="1">Multi-pass membrane protein</topology>
    </subcellularLocation>
</comment>
<feature type="transmembrane region" description="Helical" evidence="8">
    <location>
        <begin position="39"/>
        <end position="60"/>
    </location>
</feature>
<evidence type="ECO:0000256" key="4">
    <source>
        <dbReference type="ARBA" id="ARBA00022544"/>
    </source>
</evidence>
<keyword evidence="5 8" id="KW-0812">Transmembrane</keyword>
<feature type="transmembrane region" description="Helical" evidence="8">
    <location>
        <begin position="139"/>
        <end position="161"/>
    </location>
</feature>
<dbReference type="Proteomes" id="UP001232973">
    <property type="component" value="Unassembled WGS sequence"/>
</dbReference>
<proteinExistence type="inferred from homology"/>
<evidence type="ECO:0000256" key="2">
    <source>
        <dbReference type="ARBA" id="ARBA00007998"/>
    </source>
</evidence>
<comment type="caution">
    <text evidence="9">The sequence shown here is derived from an EMBL/GenBank/DDBJ whole genome shotgun (WGS) entry which is preliminary data.</text>
</comment>
<evidence type="ECO:0000256" key="7">
    <source>
        <dbReference type="ARBA" id="ARBA00023136"/>
    </source>
</evidence>
<organism evidence="9 10">
    <name type="scientific">Alicyclobacillus cycloheptanicus</name>
    <dbReference type="NCBI Taxonomy" id="1457"/>
    <lineage>
        <taxon>Bacteria</taxon>
        <taxon>Bacillati</taxon>
        <taxon>Bacillota</taxon>
        <taxon>Bacilli</taxon>
        <taxon>Bacillales</taxon>
        <taxon>Alicyclobacillaceae</taxon>
        <taxon>Alicyclobacillus</taxon>
    </lineage>
</organism>
<dbReference type="PANTHER" id="PTHR34975:SF2">
    <property type="entry name" value="SPORE GERMINATION PROTEIN A2"/>
    <property type="match status" value="1"/>
</dbReference>
<comment type="similarity">
    <text evidence="2">Belongs to the amino acid-polyamine-organocation (APC) superfamily. Spore germination protein (SGP) (TC 2.A.3.9) family.</text>
</comment>
<dbReference type="InterPro" id="IPR004761">
    <property type="entry name" value="Spore_GerAB"/>
</dbReference>
<evidence type="ECO:0000256" key="8">
    <source>
        <dbReference type="SAM" id="Phobius"/>
    </source>
</evidence>
<dbReference type="PANTHER" id="PTHR34975">
    <property type="entry name" value="SPORE GERMINATION PROTEIN A2"/>
    <property type="match status" value="1"/>
</dbReference>
<keyword evidence="6 8" id="KW-1133">Transmembrane helix</keyword>
<feature type="transmembrane region" description="Helical" evidence="8">
    <location>
        <begin position="80"/>
        <end position="100"/>
    </location>
</feature>
<keyword evidence="4" id="KW-0309">Germination</keyword>
<evidence type="ECO:0000256" key="6">
    <source>
        <dbReference type="ARBA" id="ARBA00022989"/>
    </source>
</evidence>
<feature type="transmembrane region" description="Helical" evidence="8">
    <location>
        <begin position="213"/>
        <end position="234"/>
    </location>
</feature>
<feature type="transmembrane region" description="Helical" evidence="8">
    <location>
        <begin position="6"/>
        <end position="27"/>
    </location>
</feature>
<keyword evidence="10" id="KW-1185">Reference proteome</keyword>
<evidence type="ECO:0000256" key="3">
    <source>
        <dbReference type="ARBA" id="ARBA00022448"/>
    </source>
</evidence>
<evidence type="ECO:0000256" key="5">
    <source>
        <dbReference type="ARBA" id="ARBA00022692"/>
    </source>
</evidence>
<protein>
    <submittedName>
        <fullName evidence="9">Spore germination protein KB</fullName>
    </submittedName>
</protein>
<dbReference type="Gene3D" id="1.20.1740.10">
    <property type="entry name" value="Amino acid/polyamine transporter I"/>
    <property type="match status" value="1"/>
</dbReference>
<gene>
    <name evidence="9" type="ORF">J2S03_001618</name>
</gene>
<name>A0ABT9XHJ4_9BACL</name>
<reference evidence="9 10" key="1">
    <citation type="submission" date="2023-07" db="EMBL/GenBank/DDBJ databases">
        <title>Genomic Encyclopedia of Type Strains, Phase IV (KMG-IV): sequencing the most valuable type-strain genomes for metagenomic binning, comparative biology and taxonomic classification.</title>
        <authorList>
            <person name="Goeker M."/>
        </authorList>
    </citation>
    <scope>NUCLEOTIDE SEQUENCE [LARGE SCALE GENOMIC DNA]</scope>
    <source>
        <strain evidence="9 10">DSM 4006</strain>
    </source>
</reference>
<feature type="transmembrane region" description="Helical" evidence="8">
    <location>
        <begin position="112"/>
        <end position="133"/>
    </location>
</feature>
<feature type="transmembrane region" description="Helical" evidence="8">
    <location>
        <begin position="307"/>
        <end position="329"/>
    </location>
</feature>
<sequence>MNIKVSVWQLICLVFSFQIGLSLLLSLTPAVQFAKQDAWISVVLAALGTIAMTFVCYQVSAMYPDKTIVQFSQLILGKWLGKFIMIPYFVMWFAVSGMVMRQFSDFVHVTMFTYTPLWALIIPFVLLGAYAIYKGGYEVLARCSEIIGPLVVVVFFTAVILDVPNMDPSNLLPIYTDTGWLNILKGSLPVLSFFGELVLMLMTLPLLQEPKSAFWAISTAGGVTALLVLIAVLVEIMTFGPNLTARMLFPTFEIARYISVMEFVQNLDVIVVLVWFLTYFVKLASYFFFLCFGITQWLNLKDWRSPIYVVAPLTTIVAMLPASFTTATVSFLNQFWIPLVLPINMIGIPLGLWIIAIIRKRSVQHAHQEEHLG</sequence>
<dbReference type="Pfam" id="PF03845">
    <property type="entry name" value="Spore_permease"/>
    <property type="match status" value="1"/>
</dbReference>
<evidence type="ECO:0000313" key="10">
    <source>
        <dbReference type="Proteomes" id="UP001232973"/>
    </source>
</evidence>
<dbReference type="RefSeq" id="WP_274456756.1">
    <property type="nucleotide sequence ID" value="NZ_CP067097.1"/>
</dbReference>